<comment type="caution">
    <text evidence="1">The sequence shown here is derived from an EMBL/GenBank/DDBJ whole genome shotgun (WGS) entry which is preliminary data.</text>
</comment>
<sequence>MRPYLGQTPQYERMRSHLTKLMRVVSRLATVDQTEVCPLSREVMSQPLSGPLQPDIRFFRPPIPAQSSASLAVRLPAKQRLATIQAYHVPGMSHDRRRFRLSPGGLTTT</sequence>
<organism evidence="1 2">
    <name type="scientific">Paraburkholderia franconis</name>
    <dbReference type="NCBI Taxonomy" id="2654983"/>
    <lineage>
        <taxon>Bacteria</taxon>
        <taxon>Pseudomonadati</taxon>
        <taxon>Pseudomonadota</taxon>
        <taxon>Betaproteobacteria</taxon>
        <taxon>Burkholderiales</taxon>
        <taxon>Burkholderiaceae</taxon>
        <taxon>Paraburkholderia</taxon>
    </lineage>
</organism>
<accession>A0A7X1TF75</accession>
<reference evidence="1 2" key="1">
    <citation type="submission" date="2019-10" db="EMBL/GenBank/DDBJ databases">
        <title>Paraburkholderia sp. isolated from nodules of Mimosa pudica from Brazilian Atlantic Forest soils.</title>
        <authorList>
            <person name="Paulitsch F."/>
            <person name="Hungria M."/>
            <person name="Dall'Agnol R."/>
        </authorList>
    </citation>
    <scope>NUCLEOTIDE SEQUENCE [LARGE SCALE GENOMIC DNA]</scope>
    <source>
        <strain evidence="1 2">CNPSo 3157</strain>
    </source>
</reference>
<proteinExistence type="predicted"/>
<evidence type="ECO:0000313" key="1">
    <source>
        <dbReference type="EMBL" id="MPW17085.1"/>
    </source>
</evidence>
<gene>
    <name evidence="1" type="ORF">GCT13_09120</name>
</gene>
<name>A0A7X1TF75_9BURK</name>
<dbReference type="EMBL" id="WHNP01000006">
    <property type="protein sequence ID" value="MPW17085.1"/>
    <property type="molecule type" value="Genomic_DNA"/>
</dbReference>
<protein>
    <submittedName>
        <fullName evidence="1">Uncharacterized protein</fullName>
    </submittedName>
</protein>
<evidence type="ECO:0000313" key="2">
    <source>
        <dbReference type="Proteomes" id="UP000484381"/>
    </source>
</evidence>
<keyword evidence="2" id="KW-1185">Reference proteome</keyword>
<dbReference type="AlphaFoldDB" id="A0A7X1TF75"/>
<dbReference type="Proteomes" id="UP000484381">
    <property type="component" value="Unassembled WGS sequence"/>
</dbReference>